<keyword evidence="6" id="KW-0862">Zinc</keyword>
<feature type="domain" description="Transferrin receptor-like dimerisation" evidence="9">
    <location>
        <begin position="66"/>
        <end position="193"/>
    </location>
</feature>
<evidence type="ECO:0000256" key="5">
    <source>
        <dbReference type="ARBA" id="ARBA00022801"/>
    </source>
</evidence>
<dbReference type="Gene3D" id="3.40.630.10">
    <property type="entry name" value="Zn peptidases"/>
    <property type="match status" value="1"/>
</dbReference>
<dbReference type="Gene3D" id="1.20.930.40">
    <property type="entry name" value="Transferrin receptor-like, dimerisation domain"/>
    <property type="match status" value="1"/>
</dbReference>
<evidence type="ECO:0000313" key="11">
    <source>
        <dbReference type="Proteomes" id="UP000239757"/>
    </source>
</evidence>
<gene>
    <name evidence="10" type="ORF">GOBAR_AA17990</name>
</gene>
<evidence type="ECO:0000256" key="1">
    <source>
        <dbReference type="ARBA" id="ARBA00001947"/>
    </source>
</evidence>
<keyword evidence="8" id="KW-0325">Glycoprotein</keyword>
<dbReference type="PANTHER" id="PTHR10404:SF46">
    <property type="entry name" value="VACUOLAR PROTEIN SORTING-ASSOCIATED PROTEIN 70"/>
    <property type="match status" value="1"/>
</dbReference>
<evidence type="ECO:0000256" key="6">
    <source>
        <dbReference type="ARBA" id="ARBA00022833"/>
    </source>
</evidence>
<evidence type="ECO:0000313" key="10">
    <source>
        <dbReference type="EMBL" id="PPS02681.1"/>
    </source>
</evidence>
<dbReference type="OrthoDB" id="1730448at2759"/>
<evidence type="ECO:0000259" key="9">
    <source>
        <dbReference type="Pfam" id="PF04253"/>
    </source>
</evidence>
<dbReference type="EMBL" id="KZ664876">
    <property type="protein sequence ID" value="PPS02681.1"/>
    <property type="molecule type" value="Genomic_DNA"/>
</dbReference>
<keyword evidence="4" id="KW-0479">Metal-binding</keyword>
<dbReference type="PANTHER" id="PTHR10404">
    <property type="entry name" value="N-ACETYLATED-ALPHA-LINKED ACIDIC DIPEPTIDASE"/>
    <property type="match status" value="1"/>
</dbReference>
<organism evidence="10 11">
    <name type="scientific">Gossypium barbadense</name>
    <name type="common">Sea Island cotton</name>
    <name type="synonym">Hibiscus barbadensis</name>
    <dbReference type="NCBI Taxonomy" id="3634"/>
    <lineage>
        <taxon>Eukaryota</taxon>
        <taxon>Viridiplantae</taxon>
        <taxon>Streptophyta</taxon>
        <taxon>Embryophyta</taxon>
        <taxon>Tracheophyta</taxon>
        <taxon>Spermatophyta</taxon>
        <taxon>Magnoliopsida</taxon>
        <taxon>eudicotyledons</taxon>
        <taxon>Gunneridae</taxon>
        <taxon>Pentapetalae</taxon>
        <taxon>rosids</taxon>
        <taxon>malvids</taxon>
        <taxon>Malvales</taxon>
        <taxon>Malvaceae</taxon>
        <taxon>Malvoideae</taxon>
        <taxon>Gossypium</taxon>
    </lineage>
</organism>
<keyword evidence="5" id="KW-0378">Hydrolase</keyword>
<proteinExistence type="inferred from homology"/>
<dbReference type="GO" id="GO:0008237">
    <property type="term" value="F:metallopeptidase activity"/>
    <property type="evidence" value="ECO:0007669"/>
    <property type="project" value="UniProtKB-KW"/>
</dbReference>
<evidence type="ECO:0000256" key="4">
    <source>
        <dbReference type="ARBA" id="ARBA00022723"/>
    </source>
</evidence>
<dbReference type="GO" id="GO:0046872">
    <property type="term" value="F:metal ion binding"/>
    <property type="evidence" value="ECO:0007669"/>
    <property type="project" value="UniProtKB-KW"/>
</dbReference>
<evidence type="ECO:0000256" key="7">
    <source>
        <dbReference type="ARBA" id="ARBA00023049"/>
    </source>
</evidence>
<accession>A0A2P5XH91</accession>
<keyword evidence="3" id="KW-0645">Protease</keyword>
<dbReference type="Proteomes" id="UP000239757">
    <property type="component" value="Unassembled WGS sequence"/>
</dbReference>
<keyword evidence="7" id="KW-0482">Metalloprotease</keyword>
<dbReference type="InterPro" id="IPR007365">
    <property type="entry name" value="TFR-like_dimer_dom"/>
</dbReference>
<dbReference type="SUPFAM" id="SSF47672">
    <property type="entry name" value="Transferrin receptor-like dimerisation domain"/>
    <property type="match status" value="1"/>
</dbReference>
<dbReference type="InterPro" id="IPR039373">
    <property type="entry name" value="Peptidase_M28B"/>
</dbReference>
<evidence type="ECO:0000256" key="3">
    <source>
        <dbReference type="ARBA" id="ARBA00022670"/>
    </source>
</evidence>
<reference evidence="10 11" key="1">
    <citation type="submission" date="2015-01" db="EMBL/GenBank/DDBJ databases">
        <title>Genome of allotetraploid Gossypium barbadense reveals genomic plasticity and fiber elongation in cotton evolution.</title>
        <authorList>
            <person name="Chen X."/>
            <person name="Liu X."/>
            <person name="Zhao B."/>
            <person name="Zheng H."/>
            <person name="Hu Y."/>
            <person name="Lu G."/>
            <person name="Yang C."/>
            <person name="Chen J."/>
            <person name="Shan C."/>
            <person name="Zhang L."/>
            <person name="Zhou Y."/>
            <person name="Wang L."/>
            <person name="Guo W."/>
            <person name="Bai Y."/>
            <person name="Ruan J."/>
            <person name="Shangguan X."/>
            <person name="Mao Y."/>
            <person name="Jiang J."/>
            <person name="Zhu Y."/>
            <person name="Lei J."/>
            <person name="Kang H."/>
            <person name="Chen S."/>
            <person name="He X."/>
            <person name="Wang R."/>
            <person name="Wang Y."/>
            <person name="Chen J."/>
            <person name="Wang L."/>
            <person name="Yu S."/>
            <person name="Wang B."/>
            <person name="Wei J."/>
            <person name="Song S."/>
            <person name="Lu X."/>
            <person name="Gao Z."/>
            <person name="Gu W."/>
            <person name="Deng X."/>
            <person name="Ma D."/>
            <person name="Wang S."/>
            <person name="Liang W."/>
            <person name="Fang L."/>
            <person name="Cai C."/>
            <person name="Zhu X."/>
            <person name="Zhou B."/>
            <person name="Zhang Y."/>
            <person name="Chen Z."/>
            <person name="Xu S."/>
            <person name="Zhu R."/>
            <person name="Wang S."/>
            <person name="Zhang T."/>
            <person name="Zhao G."/>
        </authorList>
    </citation>
    <scope>NUCLEOTIDE SEQUENCE [LARGE SCALE GENOMIC DNA]</scope>
    <source>
        <strain evidence="11">cv. Xinhai21</strain>
        <tissue evidence="10">Leaf</tissue>
    </source>
</reference>
<sequence>MYDDYTWIENFGDPMFHRNVAVASVWGLVALRLADEEFLPFNYHSYALELQKRAEDLENEMSDKGITFSPLFKSIEELSKAAIKINYQKKEIKEAKGWTSMWRNNHVKLRELNDRLMMAERAFTDCDGLLRRPWYKHLIYAPSRHNDYGSTSFPGIDDAIENAKNLNTAESWHVVQHEVWRVARAVKHASLVLDGKLT</sequence>
<dbReference type="InterPro" id="IPR036757">
    <property type="entry name" value="TFR-like_dimer_dom_sf"/>
</dbReference>
<evidence type="ECO:0000256" key="8">
    <source>
        <dbReference type="ARBA" id="ARBA00023180"/>
    </source>
</evidence>
<dbReference type="FunFam" id="1.20.930.40:FF:000001">
    <property type="entry name" value="N-acetylated-alpha-linked acidic dipeptidase 2"/>
    <property type="match status" value="1"/>
</dbReference>
<comment type="similarity">
    <text evidence="2">Belongs to the peptidase M28 family. M28B subfamily.</text>
</comment>
<name>A0A2P5XH91_GOSBA</name>
<dbReference type="GO" id="GO:0004180">
    <property type="term" value="F:carboxypeptidase activity"/>
    <property type="evidence" value="ECO:0007669"/>
    <property type="project" value="TreeGrafter"/>
</dbReference>
<evidence type="ECO:0000256" key="2">
    <source>
        <dbReference type="ARBA" id="ARBA00005634"/>
    </source>
</evidence>
<dbReference type="GO" id="GO:0006508">
    <property type="term" value="P:proteolysis"/>
    <property type="evidence" value="ECO:0007669"/>
    <property type="project" value="UniProtKB-KW"/>
</dbReference>
<dbReference type="AlphaFoldDB" id="A0A2P5XH91"/>
<comment type="cofactor">
    <cofactor evidence="1">
        <name>Zn(2+)</name>
        <dbReference type="ChEBI" id="CHEBI:29105"/>
    </cofactor>
</comment>
<dbReference type="Pfam" id="PF04253">
    <property type="entry name" value="TFR_dimer"/>
    <property type="match status" value="1"/>
</dbReference>
<protein>
    <recommendedName>
        <fullName evidence="9">Transferrin receptor-like dimerisation domain-containing protein</fullName>
    </recommendedName>
</protein>